<dbReference type="SUPFAM" id="SSF55729">
    <property type="entry name" value="Acyl-CoA N-acyltransferases (Nat)"/>
    <property type="match status" value="1"/>
</dbReference>
<dbReference type="InterPro" id="IPR016181">
    <property type="entry name" value="Acyl_CoA_acyltransferase"/>
</dbReference>
<dbReference type="Proteomes" id="UP001224775">
    <property type="component" value="Unassembled WGS sequence"/>
</dbReference>
<dbReference type="GO" id="GO:0016747">
    <property type="term" value="F:acyltransferase activity, transferring groups other than amino-acyl groups"/>
    <property type="evidence" value="ECO:0007669"/>
    <property type="project" value="InterPro"/>
</dbReference>
<proteinExistence type="predicted"/>
<feature type="chain" id="PRO_5041910080" description="N-acetyltransferase domain-containing protein" evidence="3">
    <location>
        <begin position="22"/>
        <end position="392"/>
    </location>
</feature>
<feature type="signal peptide" evidence="3">
    <location>
        <begin position="1"/>
        <end position="21"/>
    </location>
</feature>
<evidence type="ECO:0000313" key="5">
    <source>
        <dbReference type="EMBL" id="KAK1749305.1"/>
    </source>
</evidence>
<dbReference type="Gene3D" id="3.40.630.30">
    <property type="match status" value="1"/>
</dbReference>
<dbReference type="InterPro" id="IPR050680">
    <property type="entry name" value="YpeA/RimI_acetyltransf"/>
</dbReference>
<sequence>MPPSTATILFIGCFATIQLFASLSTCFSPDAHRISSRQNAISSSPHTQLNLVPLSDAWDASSCNDQQRFADLVARLGCKSLDSKGRLIQTCIDDDNDESKYRLYLATHVDDLPPIAQLTIDVFDATAITLSSTNDWSAMEKMVVGAFVQPTISMYNSYAAAVGYTEVLSGLRKRMRNRILVDNENETTNYDWLAPLVVPDTTSSSSSDTTETSLEMIAAQSSIILVLAKPTEAGDMQSVASVEVRLQPTDAKIPFSQPWLDKIERRLARFFPFDDSSPVATNTMAAPSEAKTEVTNKSKSAPLRPYLCNLCVSPSLRSLGIGRALCRIVEAISHKKWEYSHLYLHVDPDNVAAVSLYEKEGFVDVGRRWNASWNGGANEIGYYVKRLGKESK</sequence>
<evidence type="ECO:0000313" key="6">
    <source>
        <dbReference type="Proteomes" id="UP001224775"/>
    </source>
</evidence>
<reference evidence="5" key="1">
    <citation type="submission" date="2023-06" db="EMBL/GenBank/DDBJ databases">
        <title>Survivors Of The Sea: Transcriptome response of Skeletonema marinoi to long-term dormancy.</title>
        <authorList>
            <person name="Pinder M.I.M."/>
            <person name="Kourtchenko O."/>
            <person name="Robertson E.K."/>
            <person name="Larsson T."/>
            <person name="Maumus F."/>
            <person name="Osuna-Cruz C.M."/>
            <person name="Vancaester E."/>
            <person name="Stenow R."/>
            <person name="Vandepoele K."/>
            <person name="Ploug H."/>
            <person name="Bruchert V."/>
            <person name="Godhe A."/>
            <person name="Topel M."/>
        </authorList>
    </citation>
    <scope>NUCLEOTIDE SEQUENCE</scope>
    <source>
        <strain evidence="5">R05AC</strain>
    </source>
</reference>
<accession>A0AAD8YPK2</accession>
<evidence type="ECO:0000256" key="2">
    <source>
        <dbReference type="ARBA" id="ARBA00023315"/>
    </source>
</evidence>
<dbReference type="CDD" id="cd04301">
    <property type="entry name" value="NAT_SF"/>
    <property type="match status" value="1"/>
</dbReference>
<evidence type="ECO:0000259" key="4">
    <source>
        <dbReference type="PROSITE" id="PS51186"/>
    </source>
</evidence>
<protein>
    <recommendedName>
        <fullName evidence="4">N-acetyltransferase domain-containing protein</fullName>
    </recommendedName>
</protein>
<name>A0AAD8YPK2_9STRA</name>
<organism evidence="5 6">
    <name type="scientific">Skeletonema marinoi</name>
    <dbReference type="NCBI Taxonomy" id="267567"/>
    <lineage>
        <taxon>Eukaryota</taxon>
        <taxon>Sar</taxon>
        <taxon>Stramenopiles</taxon>
        <taxon>Ochrophyta</taxon>
        <taxon>Bacillariophyta</taxon>
        <taxon>Coscinodiscophyceae</taxon>
        <taxon>Thalassiosirophycidae</taxon>
        <taxon>Thalassiosirales</taxon>
        <taxon>Skeletonemataceae</taxon>
        <taxon>Skeletonema</taxon>
        <taxon>Skeletonema marinoi-dohrnii complex</taxon>
    </lineage>
</organism>
<dbReference type="InterPro" id="IPR000182">
    <property type="entry name" value="GNAT_dom"/>
</dbReference>
<evidence type="ECO:0000256" key="3">
    <source>
        <dbReference type="SAM" id="SignalP"/>
    </source>
</evidence>
<dbReference type="PANTHER" id="PTHR43420:SF47">
    <property type="entry name" value="N-ACETYLTRANSFERASE DOMAIN-CONTAINING PROTEIN"/>
    <property type="match status" value="1"/>
</dbReference>
<evidence type="ECO:0000256" key="1">
    <source>
        <dbReference type="ARBA" id="ARBA00022679"/>
    </source>
</evidence>
<dbReference type="PANTHER" id="PTHR43420">
    <property type="entry name" value="ACETYLTRANSFERASE"/>
    <property type="match status" value="1"/>
</dbReference>
<keyword evidence="6" id="KW-1185">Reference proteome</keyword>
<keyword evidence="1" id="KW-0808">Transferase</keyword>
<dbReference type="PROSITE" id="PS51186">
    <property type="entry name" value="GNAT"/>
    <property type="match status" value="1"/>
</dbReference>
<feature type="domain" description="N-acetyltransferase" evidence="4">
    <location>
        <begin position="223"/>
        <end position="385"/>
    </location>
</feature>
<dbReference type="AlphaFoldDB" id="A0AAD8YPK2"/>
<keyword evidence="2" id="KW-0012">Acyltransferase</keyword>
<dbReference type="Pfam" id="PF00583">
    <property type="entry name" value="Acetyltransf_1"/>
    <property type="match status" value="1"/>
</dbReference>
<gene>
    <name evidence="5" type="ORF">QTG54_001244</name>
</gene>
<dbReference type="EMBL" id="JATAAI010000001">
    <property type="protein sequence ID" value="KAK1749305.1"/>
    <property type="molecule type" value="Genomic_DNA"/>
</dbReference>
<comment type="caution">
    <text evidence="5">The sequence shown here is derived from an EMBL/GenBank/DDBJ whole genome shotgun (WGS) entry which is preliminary data.</text>
</comment>
<keyword evidence="3" id="KW-0732">Signal</keyword>